<accession>A0A1Z4JDB0</accession>
<gene>
    <name evidence="2" type="ORF">NIES2135_15440</name>
</gene>
<dbReference type="EMBL" id="AP018203">
    <property type="protein sequence ID" value="BAY54726.1"/>
    <property type="molecule type" value="Genomic_DNA"/>
</dbReference>
<dbReference type="Proteomes" id="UP000217895">
    <property type="component" value="Chromosome"/>
</dbReference>
<feature type="chain" id="PRO_5011114952" description="WD-40 repeat-containing protein" evidence="1">
    <location>
        <begin position="21"/>
        <end position="272"/>
    </location>
</feature>
<proteinExistence type="predicted"/>
<evidence type="ECO:0008006" key="4">
    <source>
        <dbReference type="Google" id="ProtNLM"/>
    </source>
</evidence>
<evidence type="ECO:0000313" key="2">
    <source>
        <dbReference type="EMBL" id="BAY54726.1"/>
    </source>
</evidence>
<keyword evidence="1" id="KW-0732">Signal</keyword>
<feature type="signal peptide" evidence="1">
    <location>
        <begin position="1"/>
        <end position="20"/>
    </location>
</feature>
<dbReference type="AlphaFoldDB" id="A0A1Z4JDB0"/>
<evidence type="ECO:0000313" key="3">
    <source>
        <dbReference type="Proteomes" id="UP000217895"/>
    </source>
</evidence>
<evidence type="ECO:0000256" key="1">
    <source>
        <dbReference type="SAM" id="SignalP"/>
    </source>
</evidence>
<organism evidence="2 3">
    <name type="scientific">Leptolyngbya boryana NIES-2135</name>
    <dbReference type="NCBI Taxonomy" id="1973484"/>
    <lineage>
        <taxon>Bacteria</taxon>
        <taxon>Bacillati</taxon>
        <taxon>Cyanobacteriota</taxon>
        <taxon>Cyanophyceae</taxon>
        <taxon>Leptolyngbyales</taxon>
        <taxon>Leptolyngbyaceae</taxon>
        <taxon>Leptolyngbya group</taxon>
        <taxon>Leptolyngbya</taxon>
    </lineage>
</organism>
<sequence length="272" mass="31365">MMTIRAIVLAGIGVFGMAVASVRAETVTKTVQQGNVKAELSYERDRKPDEFPQVQNLRLKIQRSNQTVFDKAPGSEEYDRPLLDWNAEDQDSFLVRDLNGDQEPEVILDFFTGGAHCCTYSLIYHYDAKQQQYVESRAFWGNLGYQLQDLEGDGKVEFMSANDSFAYAFTSYAASAFPIQIWRFENGKMIDVTRTYPKLIHSHAYRLWQAYQEVKGNDADVRGILAAYLADKYLLGQQEDGWKRLRQVYQESDREEYFVNLRKFLKESGYGD</sequence>
<keyword evidence="3" id="KW-1185">Reference proteome</keyword>
<protein>
    <recommendedName>
        <fullName evidence="4">WD-40 repeat-containing protein</fullName>
    </recommendedName>
</protein>
<reference evidence="2 3" key="1">
    <citation type="submission" date="2017-06" db="EMBL/GenBank/DDBJ databases">
        <title>Genome sequencing of cyanobaciteial culture collection at National Institute for Environmental Studies (NIES).</title>
        <authorList>
            <person name="Hirose Y."/>
            <person name="Shimura Y."/>
            <person name="Fujisawa T."/>
            <person name="Nakamura Y."/>
            <person name="Kawachi M."/>
        </authorList>
    </citation>
    <scope>NUCLEOTIDE SEQUENCE [LARGE SCALE GENOMIC DNA]</scope>
    <source>
        <strain evidence="2 3">NIES-2135</strain>
    </source>
</reference>
<name>A0A1Z4JDB0_LEPBY</name>